<dbReference type="AlphaFoldDB" id="A0A9R1U2G8"/>
<gene>
    <name evidence="5" type="primary">LOC105267519</name>
</gene>
<proteinExistence type="predicted"/>
<feature type="compositionally biased region" description="Basic and acidic residues" evidence="2">
    <location>
        <begin position="280"/>
        <end position="301"/>
    </location>
</feature>
<accession>A0A9R1U2G8</accession>
<dbReference type="InterPro" id="IPR010585">
    <property type="entry name" value="DNA_repair_prot_XRCC4"/>
</dbReference>
<keyword evidence="4" id="KW-1185">Reference proteome</keyword>
<evidence type="ECO:0000313" key="5">
    <source>
        <dbReference type="RefSeq" id="XP_011304737.1"/>
    </source>
</evidence>
<keyword evidence="1" id="KW-0175">Coiled coil</keyword>
<dbReference type="OrthoDB" id="8064436at2759"/>
<dbReference type="Gene3D" id="1.20.5.370">
    <property type="match status" value="1"/>
</dbReference>
<dbReference type="GO" id="GO:0005958">
    <property type="term" value="C:DNA-dependent protein kinase-DNA ligase 4 complex"/>
    <property type="evidence" value="ECO:0007669"/>
    <property type="project" value="TreeGrafter"/>
</dbReference>
<dbReference type="GO" id="GO:0003677">
    <property type="term" value="F:DNA binding"/>
    <property type="evidence" value="ECO:0007669"/>
    <property type="project" value="InterPro"/>
</dbReference>
<evidence type="ECO:0000256" key="1">
    <source>
        <dbReference type="SAM" id="Coils"/>
    </source>
</evidence>
<dbReference type="GO" id="GO:0032807">
    <property type="term" value="C:DNA ligase IV complex"/>
    <property type="evidence" value="ECO:0007669"/>
    <property type="project" value="TreeGrafter"/>
</dbReference>
<dbReference type="SUPFAM" id="SSF58022">
    <property type="entry name" value="XRCC4, C-terminal oligomerization domain"/>
    <property type="match status" value="1"/>
</dbReference>
<dbReference type="InterPro" id="IPR053962">
    <property type="entry name" value="XRCC4_CC"/>
</dbReference>
<reference evidence="5" key="1">
    <citation type="submission" date="2025-08" db="UniProtKB">
        <authorList>
            <consortium name="RefSeq"/>
        </authorList>
    </citation>
    <scope>IDENTIFICATION</scope>
    <source>
        <strain evidence="5">USDA-PBARC FA_bdor</strain>
        <tissue evidence="5">Whole organism</tissue>
    </source>
</reference>
<dbReference type="RefSeq" id="XP_011304737.1">
    <property type="nucleotide sequence ID" value="XM_011306435.1"/>
</dbReference>
<dbReference type="Pfam" id="PF21924">
    <property type="entry name" value="XRCC4_CC"/>
    <property type="match status" value="1"/>
</dbReference>
<dbReference type="GO" id="GO:0010165">
    <property type="term" value="P:response to X-ray"/>
    <property type="evidence" value="ECO:0007669"/>
    <property type="project" value="TreeGrafter"/>
</dbReference>
<evidence type="ECO:0000313" key="4">
    <source>
        <dbReference type="Proteomes" id="UP000694866"/>
    </source>
</evidence>
<evidence type="ECO:0000256" key="2">
    <source>
        <dbReference type="SAM" id="MobiDB-lite"/>
    </source>
</evidence>
<feature type="coiled-coil region" evidence="1">
    <location>
        <begin position="147"/>
        <end position="174"/>
    </location>
</feature>
<feature type="region of interest" description="Disordered" evidence="2">
    <location>
        <begin position="272"/>
        <end position="301"/>
    </location>
</feature>
<dbReference type="GO" id="GO:0006310">
    <property type="term" value="P:DNA recombination"/>
    <property type="evidence" value="ECO:0007669"/>
    <property type="project" value="InterPro"/>
</dbReference>
<evidence type="ECO:0000259" key="3">
    <source>
        <dbReference type="Pfam" id="PF21924"/>
    </source>
</evidence>
<protein>
    <recommendedName>
        <fullName evidence="3">XRCC4 coiled-coil domain-containing protein</fullName>
    </recommendedName>
</protein>
<dbReference type="GeneID" id="105267519"/>
<dbReference type="GO" id="GO:0006303">
    <property type="term" value="P:double-strand break repair via nonhomologous end joining"/>
    <property type="evidence" value="ECO:0007669"/>
    <property type="project" value="TreeGrafter"/>
</dbReference>
<dbReference type="PANTHER" id="PTHR28559">
    <property type="entry name" value="DNA REPAIR PROTEIN XRCC4"/>
    <property type="match status" value="1"/>
</dbReference>
<dbReference type="PANTHER" id="PTHR28559:SF1">
    <property type="entry name" value="DNA REPAIR PROTEIN XRCC4"/>
    <property type="match status" value="1"/>
</dbReference>
<name>A0A9R1U2G8_9HYME</name>
<dbReference type="Proteomes" id="UP000694866">
    <property type="component" value="Unplaced"/>
</dbReference>
<dbReference type="KEGG" id="fas:105267519"/>
<organism evidence="4 5">
    <name type="scientific">Fopius arisanus</name>
    <dbReference type="NCBI Taxonomy" id="64838"/>
    <lineage>
        <taxon>Eukaryota</taxon>
        <taxon>Metazoa</taxon>
        <taxon>Ecdysozoa</taxon>
        <taxon>Arthropoda</taxon>
        <taxon>Hexapoda</taxon>
        <taxon>Insecta</taxon>
        <taxon>Pterygota</taxon>
        <taxon>Neoptera</taxon>
        <taxon>Endopterygota</taxon>
        <taxon>Hymenoptera</taxon>
        <taxon>Apocrita</taxon>
        <taxon>Ichneumonoidea</taxon>
        <taxon>Braconidae</taxon>
        <taxon>Opiinae</taxon>
        <taxon>Fopius</taxon>
    </lineage>
</organism>
<dbReference type="InterPro" id="IPR014751">
    <property type="entry name" value="XRCC4-like_C"/>
</dbReference>
<feature type="domain" description="XRCC4 coiled-coil" evidence="3">
    <location>
        <begin position="123"/>
        <end position="193"/>
    </location>
</feature>
<sequence length="301" mass="34852">MNNILNSRFVMDNLTTACQVRNSLDKEFMTLLAKWDEKDLQILILRKGSEPLKGEICIKNLLQPAGNFSRTDEQYLEDIKRELAGEDEGVEFSIKVNTFQWKKKAWKRGLIECQHVNNIVVFSDLVMNFLTCCLNTENNTLNMRMENNNLRIRSEELERTLNRMIEAKNHMEEELYKKLIVLLNSKKKKNRELKTKVECRSAIYDQSTDESETEFAKIQDNSISLNIEDPRVEFHKSVACKTHNLCKNESYSLEGLDGSNNESDESFVLKFSQSPSQEAPDGKITRIHITDQHSGDDLFSD</sequence>